<evidence type="ECO:0000313" key="1">
    <source>
        <dbReference type="EMBL" id="GFR97163.1"/>
    </source>
</evidence>
<keyword evidence="2" id="KW-1185">Reference proteome</keyword>
<name>A0AAV4HFY0_9GAST</name>
<dbReference type="EMBL" id="BMAT01009027">
    <property type="protein sequence ID" value="GFR97163.1"/>
    <property type="molecule type" value="Genomic_DNA"/>
</dbReference>
<dbReference type="Proteomes" id="UP000762676">
    <property type="component" value="Unassembled WGS sequence"/>
</dbReference>
<proteinExistence type="predicted"/>
<gene>
    <name evidence="1" type="ORF">ElyMa_004470600</name>
</gene>
<organism evidence="1 2">
    <name type="scientific">Elysia marginata</name>
    <dbReference type="NCBI Taxonomy" id="1093978"/>
    <lineage>
        <taxon>Eukaryota</taxon>
        <taxon>Metazoa</taxon>
        <taxon>Spiralia</taxon>
        <taxon>Lophotrochozoa</taxon>
        <taxon>Mollusca</taxon>
        <taxon>Gastropoda</taxon>
        <taxon>Heterobranchia</taxon>
        <taxon>Euthyneura</taxon>
        <taxon>Panpulmonata</taxon>
        <taxon>Sacoglossa</taxon>
        <taxon>Placobranchoidea</taxon>
        <taxon>Plakobranchidae</taxon>
        <taxon>Elysia</taxon>
    </lineage>
</organism>
<comment type="caution">
    <text evidence="1">The sequence shown here is derived from an EMBL/GenBank/DDBJ whole genome shotgun (WGS) entry which is preliminary data.</text>
</comment>
<dbReference type="AlphaFoldDB" id="A0AAV4HFY0"/>
<accession>A0AAV4HFY0</accession>
<protein>
    <submittedName>
        <fullName evidence="1">Uncharacterized protein</fullName>
    </submittedName>
</protein>
<evidence type="ECO:0000313" key="2">
    <source>
        <dbReference type="Proteomes" id="UP000762676"/>
    </source>
</evidence>
<reference evidence="1 2" key="1">
    <citation type="journal article" date="2021" name="Elife">
        <title>Chloroplast acquisition without the gene transfer in kleptoplastic sea slugs, Plakobranchus ocellatus.</title>
        <authorList>
            <person name="Maeda T."/>
            <person name="Takahashi S."/>
            <person name="Yoshida T."/>
            <person name="Shimamura S."/>
            <person name="Takaki Y."/>
            <person name="Nagai Y."/>
            <person name="Toyoda A."/>
            <person name="Suzuki Y."/>
            <person name="Arimoto A."/>
            <person name="Ishii H."/>
            <person name="Satoh N."/>
            <person name="Nishiyama T."/>
            <person name="Hasebe M."/>
            <person name="Maruyama T."/>
            <person name="Minagawa J."/>
            <person name="Obokata J."/>
            <person name="Shigenobu S."/>
        </authorList>
    </citation>
    <scope>NUCLEOTIDE SEQUENCE [LARGE SCALE GENOMIC DNA]</scope>
</reference>
<sequence length="90" mass="10011">MQVPQTYVTGRKDGEVVCRFRRPILVKSYRSFANPIVLSVRMVKTNGSSANPILRTVRMVKSYAGSTNPILRTVRVVKSYTGSTTLSYGP</sequence>